<evidence type="ECO:0000259" key="1">
    <source>
        <dbReference type="PROSITE" id="PS50011"/>
    </source>
</evidence>
<dbReference type="GO" id="GO:0004674">
    <property type="term" value="F:protein serine/threonine kinase activity"/>
    <property type="evidence" value="ECO:0007669"/>
    <property type="project" value="TreeGrafter"/>
</dbReference>
<dbReference type="InterPro" id="IPR008271">
    <property type="entry name" value="Ser/Thr_kinase_AS"/>
</dbReference>
<dbReference type="InterPro" id="IPR011009">
    <property type="entry name" value="Kinase-like_dom_sf"/>
</dbReference>
<dbReference type="SMART" id="SM00220">
    <property type="entry name" value="S_TKc"/>
    <property type="match status" value="1"/>
</dbReference>
<dbReference type="KEGG" id="tml:GSTUM_00004260001"/>
<dbReference type="eggNOG" id="KOG0615">
    <property type="taxonomic scope" value="Eukaryota"/>
</dbReference>
<dbReference type="PANTHER" id="PTHR44167:SF29">
    <property type="entry name" value="SERINE_THREONINE PROTEIN KINASE-43"/>
    <property type="match status" value="1"/>
</dbReference>
<dbReference type="Pfam" id="PF00069">
    <property type="entry name" value="Pkinase"/>
    <property type="match status" value="1"/>
</dbReference>
<dbReference type="GO" id="GO:0005634">
    <property type="term" value="C:nucleus"/>
    <property type="evidence" value="ECO:0007669"/>
    <property type="project" value="TreeGrafter"/>
</dbReference>
<evidence type="ECO:0000313" key="2">
    <source>
        <dbReference type="EMBL" id="CAZ79710.1"/>
    </source>
</evidence>
<dbReference type="InParanoid" id="D5G5B7"/>
<dbReference type="AlphaFoldDB" id="D5G5B7"/>
<dbReference type="Proteomes" id="UP000006911">
    <property type="component" value="Unassembled WGS sequence"/>
</dbReference>
<dbReference type="PROSITE" id="PS50011">
    <property type="entry name" value="PROTEIN_KINASE_DOM"/>
    <property type="match status" value="1"/>
</dbReference>
<protein>
    <submittedName>
        <fullName evidence="2">(Perigord truffle) hypothetical protein</fullName>
    </submittedName>
</protein>
<dbReference type="HOGENOM" id="CLU_509199_0_0_1"/>
<dbReference type="GO" id="GO:0005737">
    <property type="term" value="C:cytoplasm"/>
    <property type="evidence" value="ECO:0007669"/>
    <property type="project" value="TreeGrafter"/>
</dbReference>
<dbReference type="GeneID" id="9188129"/>
<evidence type="ECO:0000313" key="3">
    <source>
        <dbReference type="Proteomes" id="UP000006911"/>
    </source>
</evidence>
<gene>
    <name evidence="2" type="ORF">GSTUM_00004260001</name>
</gene>
<proteinExistence type="predicted"/>
<dbReference type="STRING" id="656061.D5G5B7"/>
<dbReference type="GO" id="GO:0005524">
    <property type="term" value="F:ATP binding"/>
    <property type="evidence" value="ECO:0007669"/>
    <property type="project" value="InterPro"/>
</dbReference>
<sequence>MDQESSQAELVEHYRLETRFCEASVCHTTFSPSIRTNEEEWRRAQVIGRGGFGVVHLEHGPKNRVRAVKVIDKTTFPPGSDFTRELAIMSFLTKHRGSLFVQFLGWFENSESLYIAMEYFEKGDLRRHLGERMSVPTVKLLARQLLEGLSFMHKSGIAHRDIKPENIFVVSLSPLRVKLGDFGVSKCINEHTMLHTLIFTRSYSAPEILGVLDSSLETSEYTCAVDIWSLGCVIFEALTGSVLFRMECFVWHFCYGKAELMLEPLREAVDGEDGFEFAHRLLSPDPLGRPGAMEALRDPWLKEPRIKEVKEGGDTLARVRKLLLPIPQRVFTHISLFNGVLEKPLTLYLGSCTRTSTRGGGGGRGSAVRDSNNAARWHGLLYAILVRGREINGELTKPLLPLTKGSKNLLVFCLKGLLALASILPDRQKYHRDHLGGTTSDAIGSLFASALGLWLMQEAFRLIFRLLLPQQRLVSVGEKGGSRFADVLTPDSLVFYFLAVALGGGWKSGVGTDGTYVGGRSGGGAVRITGFDFGN</sequence>
<dbReference type="PANTHER" id="PTHR44167">
    <property type="entry name" value="OVARIAN-SPECIFIC SERINE/THREONINE-PROTEIN KINASE LOK-RELATED"/>
    <property type="match status" value="1"/>
</dbReference>
<accession>D5G5B7</accession>
<dbReference type="InterPro" id="IPR000719">
    <property type="entry name" value="Prot_kinase_dom"/>
</dbReference>
<dbReference type="PROSITE" id="PS00108">
    <property type="entry name" value="PROTEIN_KINASE_ST"/>
    <property type="match status" value="1"/>
</dbReference>
<dbReference type="SUPFAM" id="SSF56112">
    <property type="entry name" value="Protein kinase-like (PK-like)"/>
    <property type="match status" value="1"/>
</dbReference>
<dbReference type="RefSeq" id="XP_002835553.1">
    <property type="nucleotide sequence ID" value="XM_002835507.1"/>
</dbReference>
<reference evidence="2 3" key="1">
    <citation type="journal article" date="2010" name="Nature">
        <title>Perigord black truffle genome uncovers evolutionary origins and mechanisms of symbiosis.</title>
        <authorList>
            <person name="Martin F."/>
            <person name="Kohler A."/>
            <person name="Murat C."/>
            <person name="Balestrini R."/>
            <person name="Coutinho P.M."/>
            <person name="Jaillon O."/>
            <person name="Montanini B."/>
            <person name="Morin E."/>
            <person name="Noel B."/>
            <person name="Percudani R."/>
            <person name="Porcel B."/>
            <person name="Rubini A."/>
            <person name="Amicucci A."/>
            <person name="Amselem J."/>
            <person name="Anthouard V."/>
            <person name="Arcioni S."/>
            <person name="Artiguenave F."/>
            <person name="Aury J.M."/>
            <person name="Ballario P."/>
            <person name="Bolchi A."/>
            <person name="Brenna A."/>
            <person name="Brun A."/>
            <person name="Buee M."/>
            <person name="Cantarel B."/>
            <person name="Chevalier G."/>
            <person name="Couloux A."/>
            <person name="Da Silva C."/>
            <person name="Denoeud F."/>
            <person name="Duplessis S."/>
            <person name="Ghignone S."/>
            <person name="Hilselberger B."/>
            <person name="Iotti M."/>
            <person name="Marcais B."/>
            <person name="Mello A."/>
            <person name="Miranda M."/>
            <person name="Pacioni G."/>
            <person name="Quesneville H."/>
            <person name="Riccioni C."/>
            <person name="Ruotolo R."/>
            <person name="Splivallo R."/>
            <person name="Stocchi V."/>
            <person name="Tisserant E."/>
            <person name="Viscomi A.R."/>
            <person name="Zambonelli A."/>
            <person name="Zampieri E."/>
            <person name="Henrissat B."/>
            <person name="Lebrun M.H."/>
            <person name="Paolocci F."/>
            <person name="Bonfante P."/>
            <person name="Ottonello S."/>
            <person name="Wincker P."/>
        </authorList>
    </citation>
    <scope>NUCLEOTIDE SEQUENCE [LARGE SCALE GENOMIC DNA]</scope>
    <source>
        <strain evidence="2 3">Mel28</strain>
    </source>
</reference>
<organism evidence="2 3">
    <name type="scientific">Tuber melanosporum (strain Mel28)</name>
    <name type="common">Perigord black truffle</name>
    <dbReference type="NCBI Taxonomy" id="656061"/>
    <lineage>
        <taxon>Eukaryota</taxon>
        <taxon>Fungi</taxon>
        <taxon>Dikarya</taxon>
        <taxon>Ascomycota</taxon>
        <taxon>Pezizomycotina</taxon>
        <taxon>Pezizomycetes</taxon>
        <taxon>Pezizales</taxon>
        <taxon>Tuberaceae</taxon>
        <taxon>Tuber</taxon>
    </lineage>
</organism>
<keyword evidence="3" id="KW-1185">Reference proteome</keyword>
<dbReference type="GO" id="GO:0051598">
    <property type="term" value="P:meiotic recombination checkpoint signaling"/>
    <property type="evidence" value="ECO:0007669"/>
    <property type="project" value="TreeGrafter"/>
</dbReference>
<dbReference type="EMBL" id="FN429998">
    <property type="protein sequence ID" value="CAZ79710.1"/>
    <property type="molecule type" value="Genomic_DNA"/>
</dbReference>
<dbReference type="Gene3D" id="1.10.510.10">
    <property type="entry name" value="Transferase(Phosphotransferase) domain 1"/>
    <property type="match status" value="1"/>
</dbReference>
<feature type="domain" description="Protein kinase" evidence="1">
    <location>
        <begin position="41"/>
        <end position="301"/>
    </location>
</feature>
<name>D5G5B7_TUBMM</name>